<evidence type="ECO:0000313" key="10">
    <source>
        <dbReference type="Proteomes" id="UP000054053"/>
    </source>
</evidence>
<feature type="region of interest" description="Disordered" evidence="7">
    <location>
        <begin position="258"/>
        <end position="296"/>
    </location>
</feature>
<feature type="compositionally biased region" description="Basic and acidic residues" evidence="7">
    <location>
        <begin position="280"/>
        <end position="296"/>
    </location>
</feature>
<sequence length="433" mass="48072">MALRDGGLPGVADALGVRVENGGYMPGGQMPLGGGQAVKAFVDGVRKTVKEDVQYEVLPKSRPGLGAGAVVERHHTRKLASNMEPPFPTDVQEFDADDRISFSRLDNKFIAVQDDGTELEFHQELKRWLPHEHGDIEQQPHDSFPDQEPTPTRPSKKQKLAPQPKQNTAVYVTGLPLDATASEVYELFSRKAGVIAEEIDSGAPRIKLYTDESGNFKGDALVVFFKPQSVDMAIMLLDDTDFRTTSTGTREGRIRVQAADSTYKKTQYDKNGAAAPEDSNGGHEGEKRQRNNRDRQKIIKKTQKLDAKLADWDDDEPYPSIAQSTAKKNKTVILRHMFTLEELEEDPAALLEIKEDIRDECSKLGTVTSVVLYDEEPDGIVSVRFKETSSAMACIQLMHGRSFDGRVVEAFIKTGKEKYRKSNKDASNDADSD</sequence>
<keyword evidence="3" id="KW-0677">Repeat</keyword>
<reference evidence="10" key="1">
    <citation type="journal article" date="2016" name="Genome Announc.">
        <title>Genome sequence of Ustilaginoidea virens IPU010, a rice pathogenic fungus causing false smut.</title>
        <authorList>
            <person name="Kumagai T."/>
            <person name="Ishii T."/>
            <person name="Terai G."/>
            <person name="Umemura M."/>
            <person name="Machida M."/>
            <person name="Asai K."/>
        </authorList>
    </citation>
    <scope>NUCLEOTIDE SEQUENCE [LARGE SCALE GENOMIC DNA]</scope>
    <source>
        <strain evidence="10">IPU010</strain>
    </source>
</reference>
<keyword evidence="5" id="KW-0508">mRNA splicing</keyword>
<dbReference type="PANTHER" id="PTHR15608:SF0">
    <property type="entry name" value="HIV TAT-SPECIFIC FACTOR 1"/>
    <property type="match status" value="1"/>
</dbReference>
<proteinExistence type="inferred from homology"/>
<keyword evidence="4 6" id="KW-0694">RNA-binding</keyword>
<dbReference type="Gene3D" id="3.30.70.330">
    <property type="match status" value="2"/>
</dbReference>
<dbReference type="InterPro" id="IPR012677">
    <property type="entry name" value="Nucleotide-bd_a/b_plait_sf"/>
</dbReference>
<evidence type="ECO:0000256" key="7">
    <source>
        <dbReference type="SAM" id="MobiDB-lite"/>
    </source>
</evidence>
<dbReference type="InterPro" id="IPR034393">
    <property type="entry name" value="TatSF1-like"/>
</dbReference>
<feature type="region of interest" description="Disordered" evidence="7">
    <location>
        <begin position="135"/>
        <end position="167"/>
    </location>
</feature>
<dbReference type="InterPro" id="IPR035979">
    <property type="entry name" value="RBD_domain_sf"/>
</dbReference>
<dbReference type="PANTHER" id="PTHR15608">
    <property type="entry name" value="SPLICING FACTOR U2AF-ASSOCIATED PROTEIN 2"/>
    <property type="match status" value="1"/>
</dbReference>
<dbReference type="CDD" id="cd12281">
    <property type="entry name" value="RRM1_TatSF1_like"/>
    <property type="match status" value="1"/>
</dbReference>
<comment type="similarity">
    <text evidence="1">Belongs to the HTATSF1 family.</text>
</comment>
<name>A0A1B5KTZ1_USTVR</name>
<dbReference type="GO" id="GO:0000398">
    <property type="term" value="P:mRNA splicing, via spliceosome"/>
    <property type="evidence" value="ECO:0007669"/>
    <property type="project" value="InterPro"/>
</dbReference>
<evidence type="ECO:0000256" key="1">
    <source>
        <dbReference type="ARBA" id="ARBA00007747"/>
    </source>
</evidence>
<dbReference type="PROSITE" id="PS50102">
    <property type="entry name" value="RRM"/>
    <property type="match status" value="1"/>
</dbReference>
<dbReference type="InterPro" id="IPR000504">
    <property type="entry name" value="RRM_dom"/>
</dbReference>
<dbReference type="Pfam" id="PF00076">
    <property type="entry name" value="RRM_1"/>
    <property type="match status" value="2"/>
</dbReference>
<feature type="compositionally biased region" description="Basic and acidic residues" evidence="7">
    <location>
        <begin position="135"/>
        <end position="144"/>
    </location>
</feature>
<evidence type="ECO:0000313" key="9">
    <source>
        <dbReference type="EMBL" id="GAO14429.1"/>
    </source>
</evidence>
<comment type="caution">
    <text evidence="9">The sequence shown here is derived from an EMBL/GenBank/DDBJ whole genome shotgun (WGS) entry which is preliminary data.</text>
</comment>
<evidence type="ECO:0000256" key="4">
    <source>
        <dbReference type="ARBA" id="ARBA00022884"/>
    </source>
</evidence>
<protein>
    <recommendedName>
        <fullName evidence="8">RRM domain-containing protein</fullName>
    </recommendedName>
</protein>
<evidence type="ECO:0000256" key="5">
    <source>
        <dbReference type="ARBA" id="ARBA00023187"/>
    </source>
</evidence>
<gene>
    <name evidence="9" type="ORF">UVI_02031760</name>
</gene>
<organism evidence="9 10">
    <name type="scientific">Ustilaginoidea virens</name>
    <name type="common">Rice false smut fungus</name>
    <name type="synonym">Villosiclava virens</name>
    <dbReference type="NCBI Taxonomy" id="1159556"/>
    <lineage>
        <taxon>Eukaryota</taxon>
        <taxon>Fungi</taxon>
        <taxon>Dikarya</taxon>
        <taxon>Ascomycota</taxon>
        <taxon>Pezizomycotina</taxon>
        <taxon>Sordariomycetes</taxon>
        <taxon>Hypocreomycetidae</taxon>
        <taxon>Hypocreales</taxon>
        <taxon>Clavicipitaceae</taxon>
        <taxon>Ustilaginoidea</taxon>
    </lineage>
</organism>
<evidence type="ECO:0000259" key="8">
    <source>
        <dbReference type="PROSITE" id="PS50102"/>
    </source>
</evidence>
<dbReference type="GO" id="GO:0005684">
    <property type="term" value="C:U2-type spliceosomal complex"/>
    <property type="evidence" value="ECO:0007669"/>
    <property type="project" value="TreeGrafter"/>
</dbReference>
<accession>A0A1B5KTZ1</accession>
<dbReference type="GO" id="GO:0003723">
    <property type="term" value="F:RNA binding"/>
    <property type="evidence" value="ECO:0007669"/>
    <property type="project" value="UniProtKB-UniRule"/>
</dbReference>
<dbReference type="FunFam" id="3.30.70.330:FF:000105">
    <property type="entry name" value="HIV Tat-specific factor 1 homolog"/>
    <property type="match status" value="1"/>
</dbReference>
<dbReference type="CDD" id="cd12285">
    <property type="entry name" value="RRM3_RBM39_like"/>
    <property type="match status" value="1"/>
</dbReference>
<evidence type="ECO:0000256" key="2">
    <source>
        <dbReference type="ARBA" id="ARBA00022664"/>
    </source>
</evidence>
<dbReference type="Proteomes" id="UP000054053">
    <property type="component" value="Unassembled WGS sequence"/>
</dbReference>
<dbReference type="InterPro" id="IPR034392">
    <property type="entry name" value="TatSF1-like_RRM1"/>
</dbReference>
<feature type="domain" description="RRM" evidence="8">
    <location>
        <begin position="168"/>
        <end position="261"/>
    </location>
</feature>
<keyword evidence="2" id="KW-0507">mRNA processing</keyword>
<dbReference type="EMBL" id="BBTG02000014">
    <property type="protein sequence ID" value="GAO14429.1"/>
    <property type="molecule type" value="Genomic_DNA"/>
</dbReference>
<dbReference type="AlphaFoldDB" id="A0A1B5KTZ1"/>
<evidence type="ECO:0000256" key="6">
    <source>
        <dbReference type="PROSITE-ProRule" id="PRU00176"/>
    </source>
</evidence>
<dbReference type="SMART" id="SM00360">
    <property type="entry name" value="RRM"/>
    <property type="match status" value="2"/>
</dbReference>
<dbReference type="SUPFAM" id="SSF54928">
    <property type="entry name" value="RNA-binding domain, RBD"/>
    <property type="match status" value="2"/>
</dbReference>
<evidence type="ECO:0000256" key="3">
    <source>
        <dbReference type="ARBA" id="ARBA00022737"/>
    </source>
</evidence>
<dbReference type="GO" id="GO:0005686">
    <property type="term" value="C:U2 snRNP"/>
    <property type="evidence" value="ECO:0007669"/>
    <property type="project" value="TreeGrafter"/>
</dbReference>